<dbReference type="EMBL" id="JAOWRF010000171">
    <property type="protein sequence ID" value="MCV3214102.1"/>
    <property type="molecule type" value="Genomic_DNA"/>
</dbReference>
<keyword evidence="2" id="KW-1185">Reference proteome</keyword>
<dbReference type="Proteomes" id="UP001526143">
    <property type="component" value="Unassembled WGS sequence"/>
</dbReference>
<evidence type="ECO:0000313" key="2">
    <source>
        <dbReference type="Proteomes" id="UP001526143"/>
    </source>
</evidence>
<evidence type="ECO:0000313" key="1">
    <source>
        <dbReference type="EMBL" id="MCV3214102.1"/>
    </source>
</evidence>
<protein>
    <submittedName>
        <fullName evidence="1">Uncharacterized protein</fullName>
    </submittedName>
</protein>
<reference evidence="1 2" key="1">
    <citation type="submission" date="2022-10" db="EMBL/GenBank/DDBJ databases">
        <title>Identification of biosynthetic pathway for the production of the potent trypsin inhibitor radiosumin.</title>
        <authorList>
            <person name="Fewer D.P."/>
            <person name="Delbaje E."/>
            <person name="Ouyang X."/>
            <person name="Agostino P.D."/>
            <person name="Wahlsten M."/>
            <person name="Jokela J."/>
            <person name="Permi P."/>
            <person name="Haapaniemi E."/>
            <person name="Koistinen H."/>
        </authorList>
    </citation>
    <scope>NUCLEOTIDE SEQUENCE [LARGE SCALE GENOMIC DNA]</scope>
    <source>
        <strain evidence="1 2">NIES-515</strain>
    </source>
</reference>
<sequence>MKTITLRENNLQQIQNSLSCLFKVINDKQIYDSFSKEVENCFKDIPQSTVFTEEMASKLTRECTYKIVALLHEKGFFNQE</sequence>
<comment type="caution">
    <text evidence="1">The sequence shown here is derived from an EMBL/GenBank/DDBJ whole genome shotgun (WGS) entry which is preliminary data.</text>
</comment>
<dbReference type="RefSeq" id="WP_263745652.1">
    <property type="nucleotide sequence ID" value="NZ_JAOWRF010000171.1"/>
</dbReference>
<name>A0ABT3AY93_9CYAN</name>
<organism evidence="1 2">
    <name type="scientific">Plectonema radiosum NIES-515</name>
    <dbReference type="NCBI Taxonomy" id="2986073"/>
    <lineage>
        <taxon>Bacteria</taxon>
        <taxon>Bacillati</taxon>
        <taxon>Cyanobacteriota</taxon>
        <taxon>Cyanophyceae</taxon>
        <taxon>Oscillatoriophycideae</taxon>
        <taxon>Oscillatoriales</taxon>
        <taxon>Microcoleaceae</taxon>
        <taxon>Plectonema</taxon>
    </lineage>
</organism>
<gene>
    <name evidence="1" type="ORF">OGM63_11370</name>
</gene>
<accession>A0ABT3AY93</accession>
<proteinExistence type="predicted"/>